<dbReference type="EMBL" id="AMEQ01000035">
    <property type="protein sequence ID" value="EKY00930.1"/>
    <property type="molecule type" value="Genomic_DNA"/>
</dbReference>
<dbReference type="GO" id="GO:0004109">
    <property type="term" value="F:coproporphyrinogen oxidase activity"/>
    <property type="evidence" value="ECO:0007669"/>
    <property type="project" value="InterPro"/>
</dbReference>
<comment type="function">
    <text evidence="2">Probably acts as a heme chaperone, transferring heme to an unknown acceptor. Binds one molecule of heme per monomer, possibly covalently. Binds 1 [4Fe-4S] cluster. The cluster is coordinated with 3 cysteines and an exchangeable S-adenosyl-L-methionine.</text>
</comment>
<evidence type="ECO:0000256" key="2">
    <source>
        <dbReference type="RuleBase" id="RU364116"/>
    </source>
</evidence>
<feature type="domain" description="Radical SAM core" evidence="3">
    <location>
        <begin position="1"/>
        <end position="231"/>
    </location>
</feature>
<evidence type="ECO:0000313" key="4">
    <source>
        <dbReference type="EMBL" id="EKY00930.1"/>
    </source>
</evidence>
<dbReference type="STRING" id="1127696.HMPREF9134_01278"/>
<dbReference type="PANTHER" id="PTHR13932">
    <property type="entry name" value="COPROPORPHYRINIGEN III OXIDASE"/>
    <property type="match status" value="1"/>
</dbReference>
<dbReference type="SFLD" id="SFLDG01082">
    <property type="entry name" value="B12-binding_domain_containing"/>
    <property type="match status" value="1"/>
</dbReference>
<dbReference type="InterPro" id="IPR058240">
    <property type="entry name" value="rSAM_sf"/>
</dbReference>
<keyword evidence="2" id="KW-0349">Heme</keyword>
<keyword evidence="2" id="KW-0479">Metal-binding</keyword>
<dbReference type="SFLD" id="SFLDF00562">
    <property type="entry name" value="HemN-like__clustered_with_heat"/>
    <property type="match status" value="1"/>
</dbReference>
<reference evidence="4 5" key="1">
    <citation type="submission" date="2012-05" db="EMBL/GenBank/DDBJ databases">
        <authorList>
            <person name="Weinstock G."/>
            <person name="Sodergren E."/>
            <person name="Lobos E.A."/>
            <person name="Fulton L."/>
            <person name="Fulton R."/>
            <person name="Courtney L."/>
            <person name="Fronick C."/>
            <person name="O'Laughlin M."/>
            <person name="Godfrey J."/>
            <person name="Wilson R.M."/>
            <person name="Miner T."/>
            <person name="Farmer C."/>
            <person name="Delehaunty K."/>
            <person name="Cordes M."/>
            <person name="Minx P."/>
            <person name="Tomlinson C."/>
            <person name="Chen J."/>
            <person name="Wollam A."/>
            <person name="Pepin K.H."/>
            <person name="Bhonagiri V."/>
            <person name="Zhang X."/>
            <person name="Suruliraj S."/>
            <person name="Warren W."/>
            <person name="Mitreva M."/>
            <person name="Mardis E.R."/>
            <person name="Wilson R.K."/>
        </authorList>
    </citation>
    <scope>NUCLEOTIDE SEQUENCE [LARGE SCALE GENOMIC DNA]</scope>
    <source>
        <strain evidence="4 5">F0037</strain>
    </source>
</reference>
<keyword evidence="2" id="KW-0004">4Fe-4S</keyword>
<dbReference type="CDD" id="cd01335">
    <property type="entry name" value="Radical_SAM"/>
    <property type="match status" value="1"/>
</dbReference>
<dbReference type="InterPro" id="IPR034505">
    <property type="entry name" value="Coproporphyrinogen-III_oxidase"/>
</dbReference>
<dbReference type="Proteomes" id="UP000010408">
    <property type="component" value="Unassembled WGS sequence"/>
</dbReference>
<keyword evidence="2" id="KW-0963">Cytoplasm</keyword>
<dbReference type="GO" id="GO:0006779">
    <property type="term" value="P:porphyrin-containing compound biosynthetic process"/>
    <property type="evidence" value="ECO:0007669"/>
    <property type="project" value="InterPro"/>
</dbReference>
<evidence type="ECO:0000259" key="3">
    <source>
        <dbReference type="PROSITE" id="PS51918"/>
    </source>
</evidence>
<dbReference type="RefSeq" id="WP_005467343.1">
    <property type="nucleotide sequence ID" value="NZ_KB291031.1"/>
</dbReference>
<keyword evidence="2" id="KW-0408">Iron</keyword>
<dbReference type="PATRIC" id="fig|1127696.3.peg.1152"/>
<keyword evidence="2" id="KW-0411">Iron-sulfur</keyword>
<name>L1NCC7_9PORP</name>
<accession>L1NCC7</accession>
<comment type="subcellular location">
    <subcellularLocation>
        <location evidence="2">Cytoplasm</location>
    </subcellularLocation>
</comment>
<dbReference type="NCBIfam" id="TIGR00539">
    <property type="entry name" value="hemN_rel"/>
    <property type="match status" value="1"/>
</dbReference>
<dbReference type="SFLD" id="SFLDG01065">
    <property type="entry name" value="anaerobic_coproporphyrinogen-I"/>
    <property type="match status" value="1"/>
</dbReference>
<gene>
    <name evidence="4" type="ORF">HMPREF9134_01278</name>
</gene>
<dbReference type="eggNOG" id="COG0635">
    <property type="taxonomic scope" value="Bacteria"/>
</dbReference>
<dbReference type="GO" id="GO:0005737">
    <property type="term" value="C:cytoplasm"/>
    <property type="evidence" value="ECO:0007669"/>
    <property type="project" value="UniProtKB-SubCell"/>
</dbReference>
<dbReference type="AlphaFoldDB" id="L1NCC7"/>
<keyword evidence="2" id="KW-0949">S-adenosyl-L-methionine</keyword>
<dbReference type="InterPro" id="IPR010723">
    <property type="entry name" value="HemN_C"/>
</dbReference>
<dbReference type="PROSITE" id="PS51918">
    <property type="entry name" value="RADICAL_SAM"/>
    <property type="match status" value="1"/>
</dbReference>
<dbReference type="Gene3D" id="3.80.30.20">
    <property type="entry name" value="tm_1862 like domain"/>
    <property type="match status" value="1"/>
</dbReference>
<dbReference type="Pfam" id="PF04055">
    <property type="entry name" value="Radical_SAM"/>
    <property type="match status" value="1"/>
</dbReference>
<dbReference type="Pfam" id="PF06969">
    <property type="entry name" value="HemN_C"/>
    <property type="match status" value="1"/>
</dbReference>
<dbReference type="InterPro" id="IPR006638">
    <property type="entry name" value="Elp3/MiaA/NifB-like_rSAM"/>
</dbReference>
<dbReference type="InterPro" id="IPR004559">
    <property type="entry name" value="HemW-like"/>
</dbReference>
<dbReference type="GO" id="GO:0051539">
    <property type="term" value="F:4 iron, 4 sulfur cluster binding"/>
    <property type="evidence" value="ECO:0007669"/>
    <property type="project" value="UniProtKB-UniRule"/>
</dbReference>
<dbReference type="SFLD" id="SFLDS00029">
    <property type="entry name" value="Radical_SAM"/>
    <property type="match status" value="1"/>
</dbReference>
<dbReference type="GO" id="GO:0046872">
    <property type="term" value="F:metal ion binding"/>
    <property type="evidence" value="ECO:0007669"/>
    <property type="project" value="UniProtKB-UniRule"/>
</dbReference>
<dbReference type="HOGENOM" id="CLU_027579_1_1_10"/>
<dbReference type="PANTHER" id="PTHR13932:SF5">
    <property type="entry name" value="RADICAL S-ADENOSYL METHIONINE DOMAIN-CONTAINING PROTEIN 1, MITOCHONDRIAL"/>
    <property type="match status" value="1"/>
</dbReference>
<dbReference type="SUPFAM" id="SSF102114">
    <property type="entry name" value="Radical SAM enzymes"/>
    <property type="match status" value="1"/>
</dbReference>
<organism evidence="4 5">
    <name type="scientific">Porphyromonas catoniae F0037</name>
    <dbReference type="NCBI Taxonomy" id="1127696"/>
    <lineage>
        <taxon>Bacteria</taxon>
        <taxon>Pseudomonadati</taxon>
        <taxon>Bacteroidota</taxon>
        <taxon>Bacteroidia</taxon>
        <taxon>Bacteroidales</taxon>
        <taxon>Porphyromonadaceae</taxon>
        <taxon>Porphyromonas</taxon>
    </lineage>
</organism>
<proteinExistence type="inferred from homology"/>
<dbReference type="SMART" id="SM00729">
    <property type="entry name" value="Elp3"/>
    <property type="match status" value="1"/>
</dbReference>
<sequence length="375" mass="42157">MNLYLHIPFCASRCSYCDFYTQTGSKQRADFLSALLRELEERREELPRGEEVKHIYFGGGTPSQLSIAELTTITQRIHSLYPIAKSGEVTIECNPDDITPSYAEGLALLPFNRVSMGVQSFHPDDLTFLNRRHSVEQVHEAVSALRSVGIANLSLDLIYGLPRQTLERWEASIESFLALSVPHLSAYHLIYEEGTALTKLLEQGKVQSVSEEDSLAFFQLLINRLKAAGYEHYEISNFALPGCHARHNTGYWQGDPYLGFGPSAHSYDGGRRRSFNVPSLTAYIKGMLSGKRDYSLEILTDEELQHEYIMTRLRTQWGISLEAYQARFGEDARAKLLCLAEPFLSSGTLLRDGDLLRLTPEGIFVSDGIIASLFC</sequence>
<protein>
    <recommendedName>
        <fullName evidence="2">Heme chaperone HemW</fullName>
    </recommendedName>
</protein>
<dbReference type="InterPro" id="IPR007197">
    <property type="entry name" value="rSAM"/>
</dbReference>
<evidence type="ECO:0000256" key="1">
    <source>
        <dbReference type="ARBA" id="ARBA00006100"/>
    </source>
</evidence>
<comment type="similarity">
    <text evidence="1">Belongs to the anaerobic coproporphyrinogen-III oxidase family. HemW subfamily.</text>
</comment>
<comment type="caution">
    <text evidence="4">The sequence shown here is derived from an EMBL/GenBank/DDBJ whole genome shotgun (WGS) entry which is preliminary data.</text>
</comment>
<dbReference type="InterPro" id="IPR023404">
    <property type="entry name" value="rSAM_horseshoe"/>
</dbReference>
<evidence type="ECO:0000313" key="5">
    <source>
        <dbReference type="Proteomes" id="UP000010408"/>
    </source>
</evidence>
<keyword evidence="2" id="KW-0143">Chaperone</keyword>